<sequence length="42" mass="4285">MSAGSLGANAVSRGVTTSMPTMKRTANVGAAIGWPLDQARHD</sequence>
<name>A0A1F5KZV0_PENAI</name>
<organism evidence="2 3">
    <name type="scientific">Penicillium arizonense</name>
    <dbReference type="NCBI Taxonomy" id="1835702"/>
    <lineage>
        <taxon>Eukaryota</taxon>
        <taxon>Fungi</taxon>
        <taxon>Dikarya</taxon>
        <taxon>Ascomycota</taxon>
        <taxon>Pezizomycotina</taxon>
        <taxon>Eurotiomycetes</taxon>
        <taxon>Eurotiomycetidae</taxon>
        <taxon>Eurotiales</taxon>
        <taxon>Aspergillaceae</taxon>
        <taxon>Penicillium</taxon>
    </lineage>
</organism>
<accession>A0A1F5KZV0</accession>
<dbReference type="EMBL" id="LXJU01000219">
    <property type="protein sequence ID" value="OGE46508.1"/>
    <property type="molecule type" value="Genomic_DNA"/>
</dbReference>
<dbReference type="RefSeq" id="XP_022481979.1">
    <property type="nucleotide sequence ID" value="XM_022638165.1"/>
</dbReference>
<gene>
    <name evidence="2" type="ORF">PENARI_c219G01463</name>
</gene>
<reference evidence="2 3" key="1">
    <citation type="journal article" date="2016" name="Sci. Rep.">
        <title>Penicillium arizonense, a new, genome sequenced fungal species, reveals a high chemical diversity in secreted metabolites.</title>
        <authorList>
            <person name="Grijseels S."/>
            <person name="Nielsen J.C."/>
            <person name="Randelovic M."/>
            <person name="Nielsen J."/>
            <person name="Nielsen K.F."/>
            <person name="Workman M."/>
            <person name="Frisvad J.C."/>
        </authorList>
    </citation>
    <scope>NUCLEOTIDE SEQUENCE [LARGE SCALE GENOMIC DNA]</scope>
    <source>
        <strain evidence="2 3">CBS 141311</strain>
    </source>
</reference>
<dbReference type="GeneID" id="34582899"/>
<dbReference type="AlphaFoldDB" id="A0A1F5KZV0"/>
<proteinExistence type="predicted"/>
<keyword evidence="3" id="KW-1185">Reference proteome</keyword>
<comment type="caution">
    <text evidence="2">The sequence shown here is derived from an EMBL/GenBank/DDBJ whole genome shotgun (WGS) entry which is preliminary data.</text>
</comment>
<feature type="region of interest" description="Disordered" evidence="1">
    <location>
        <begin position="1"/>
        <end position="42"/>
    </location>
</feature>
<evidence type="ECO:0000313" key="3">
    <source>
        <dbReference type="Proteomes" id="UP000177622"/>
    </source>
</evidence>
<protein>
    <submittedName>
        <fullName evidence="2">Uncharacterized protein</fullName>
    </submittedName>
</protein>
<dbReference type="Proteomes" id="UP000177622">
    <property type="component" value="Unassembled WGS sequence"/>
</dbReference>
<evidence type="ECO:0000256" key="1">
    <source>
        <dbReference type="SAM" id="MobiDB-lite"/>
    </source>
</evidence>
<evidence type="ECO:0000313" key="2">
    <source>
        <dbReference type="EMBL" id="OGE46508.1"/>
    </source>
</evidence>